<comment type="similarity">
    <text evidence="8">Belongs to the dethiobiotin synthetase family.</text>
</comment>
<dbReference type="HAMAP" id="MF_00336">
    <property type="entry name" value="BioD"/>
    <property type="match status" value="1"/>
</dbReference>
<comment type="pathway">
    <text evidence="8">Cofactor biosynthesis; biotin biosynthesis; biotin from 7,8-diaminononanoate: step 1/2.</text>
</comment>
<dbReference type="Pfam" id="PF13500">
    <property type="entry name" value="AAA_26"/>
    <property type="match status" value="1"/>
</dbReference>
<dbReference type="NCBIfam" id="TIGR00347">
    <property type="entry name" value="bioD"/>
    <property type="match status" value="1"/>
</dbReference>
<evidence type="ECO:0000256" key="6">
    <source>
        <dbReference type="ARBA" id="ARBA00022840"/>
    </source>
</evidence>
<name>A0A975DHI6_9GAMM</name>
<comment type="subcellular location">
    <subcellularLocation>
        <location evidence="8">Cytoplasm</location>
    </subcellularLocation>
</comment>
<feature type="binding site" evidence="8">
    <location>
        <begin position="12"/>
        <end position="17"/>
    </location>
    <ligand>
        <name>ATP</name>
        <dbReference type="ChEBI" id="CHEBI:30616"/>
    </ligand>
</feature>
<dbReference type="PANTHER" id="PTHR43210">
    <property type="entry name" value="DETHIOBIOTIN SYNTHETASE"/>
    <property type="match status" value="1"/>
</dbReference>
<comment type="caution">
    <text evidence="8">Lacks conserved residue(s) required for the propagation of feature annotation.</text>
</comment>
<dbReference type="GO" id="GO:0000287">
    <property type="term" value="F:magnesium ion binding"/>
    <property type="evidence" value="ECO:0007669"/>
    <property type="project" value="UniProtKB-UniRule"/>
</dbReference>
<dbReference type="SUPFAM" id="SSF52540">
    <property type="entry name" value="P-loop containing nucleoside triphosphate hydrolases"/>
    <property type="match status" value="1"/>
</dbReference>
<dbReference type="InterPro" id="IPR027417">
    <property type="entry name" value="P-loop_NTPase"/>
</dbReference>
<comment type="subunit">
    <text evidence="8">Homodimer.</text>
</comment>
<keyword evidence="6 8" id="KW-0067">ATP-binding</keyword>
<evidence type="ECO:0000256" key="3">
    <source>
        <dbReference type="ARBA" id="ARBA00022723"/>
    </source>
</evidence>
<evidence type="ECO:0000313" key="9">
    <source>
        <dbReference type="EMBL" id="QTH71674.1"/>
    </source>
</evidence>
<feature type="binding site" evidence="8">
    <location>
        <begin position="176"/>
        <end position="177"/>
    </location>
    <ligand>
        <name>ATP</name>
        <dbReference type="ChEBI" id="CHEBI:30616"/>
    </ligand>
</feature>
<evidence type="ECO:0000256" key="7">
    <source>
        <dbReference type="ARBA" id="ARBA00022842"/>
    </source>
</evidence>
<keyword evidence="3 8" id="KW-0479">Metal-binding</keyword>
<comment type="cofactor">
    <cofactor evidence="8">
        <name>Mg(2+)</name>
        <dbReference type="ChEBI" id="CHEBI:18420"/>
    </cofactor>
</comment>
<sequence>MQSFFITGTDTEVGKTHVTSLLLKYLAHKQKFAFGFKPIAAGAEIAFGQSVNTDALLLMESSTTHAKYEQVNPFCFMSPVAPHIAAAREGKSLSVLDLTKKYEEITSLGQEYTLVEGAGGWMIPLNDTEYFSDWVSLQQLPVILVVGMKLGCLNHAMLTLRVIEQAGCKCVGWVANQVDPEMLEYEQNLETLKSHLHVPLLAESPYTEEKPKLKVQPALHSVFNL</sequence>
<evidence type="ECO:0000256" key="1">
    <source>
        <dbReference type="ARBA" id="ARBA00022490"/>
    </source>
</evidence>
<keyword evidence="5 8" id="KW-0093">Biotin biosynthesis</keyword>
<accession>A0A975DHI6</accession>
<dbReference type="PIRSF" id="PIRSF006755">
    <property type="entry name" value="DTB_synth"/>
    <property type="match status" value="1"/>
</dbReference>
<dbReference type="AlphaFoldDB" id="A0A975DHI6"/>
<evidence type="ECO:0000256" key="8">
    <source>
        <dbReference type="HAMAP-Rule" id="MF_00336"/>
    </source>
</evidence>
<dbReference type="Proteomes" id="UP000664904">
    <property type="component" value="Chromosome"/>
</dbReference>
<feature type="active site" evidence="8">
    <location>
        <position position="37"/>
    </location>
</feature>
<dbReference type="FunFam" id="3.40.50.300:FF:000292">
    <property type="entry name" value="ATP-dependent dethiobiotin synthetase BioD"/>
    <property type="match status" value="1"/>
</dbReference>
<dbReference type="GO" id="GO:0009102">
    <property type="term" value="P:biotin biosynthetic process"/>
    <property type="evidence" value="ECO:0007669"/>
    <property type="project" value="UniProtKB-UniRule"/>
</dbReference>
<organism evidence="9 10">
    <name type="scientific">Pseudoalteromonas xiamenensis</name>
    <dbReference type="NCBI Taxonomy" id="882626"/>
    <lineage>
        <taxon>Bacteria</taxon>
        <taxon>Pseudomonadati</taxon>
        <taxon>Pseudomonadota</taxon>
        <taxon>Gammaproteobacteria</taxon>
        <taxon>Alteromonadales</taxon>
        <taxon>Pseudoalteromonadaceae</taxon>
        <taxon>Pseudoalteromonas</taxon>
    </lineage>
</organism>
<evidence type="ECO:0000256" key="4">
    <source>
        <dbReference type="ARBA" id="ARBA00022741"/>
    </source>
</evidence>
<feature type="binding site" evidence="8">
    <location>
        <position position="54"/>
    </location>
    <ligand>
        <name>Mg(2+)</name>
        <dbReference type="ChEBI" id="CHEBI:18420"/>
    </ligand>
</feature>
<dbReference type="GO" id="GO:0042803">
    <property type="term" value="F:protein homodimerization activity"/>
    <property type="evidence" value="ECO:0007669"/>
    <property type="project" value="UniProtKB-ARBA"/>
</dbReference>
<evidence type="ECO:0000256" key="2">
    <source>
        <dbReference type="ARBA" id="ARBA00022598"/>
    </source>
</evidence>
<evidence type="ECO:0000256" key="5">
    <source>
        <dbReference type="ARBA" id="ARBA00022756"/>
    </source>
</evidence>
<dbReference type="KEGG" id="pxi:J5O05_01500"/>
<comment type="catalytic activity">
    <reaction evidence="8">
        <text>(7R,8S)-7,8-diammoniononanoate + CO2 + ATP = (4R,5S)-dethiobiotin + ADP + phosphate + 3 H(+)</text>
        <dbReference type="Rhea" id="RHEA:15805"/>
        <dbReference type="ChEBI" id="CHEBI:15378"/>
        <dbReference type="ChEBI" id="CHEBI:16526"/>
        <dbReference type="ChEBI" id="CHEBI:30616"/>
        <dbReference type="ChEBI" id="CHEBI:43474"/>
        <dbReference type="ChEBI" id="CHEBI:149469"/>
        <dbReference type="ChEBI" id="CHEBI:149473"/>
        <dbReference type="ChEBI" id="CHEBI:456216"/>
        <dbReference type="EC" id="6.3.3.3"/>
    </reaction>
</comment>
<evidence type="ECO:0000313" key="10">
    <source>
        <dbReference type="Proteomes" id="UP000664904"/>
    </source>
</evidence>
<keyword evidence="10" id="KW-1185">Reference proteome</keyword>
<comment type="function">
    <text evidence="8">Catalyzes a mechanistically unusual reaction, the ATP-dependent insertion of CO2 between the N7 and N8 nitrogen atoms of 7,8-diaminopelargonic acid (DAPA, also called 7,8-diammoniononanoate) to form a ureido ring.</text>
</comment>
<dbReference type="RefSeq" id="WP_208843300.1">
    <property type="nucleotide sequence ID" value="NZ_CP072133.1"/>
</dbReference>
<dbReference type="PANTHER" id="PTHR43210:SF5">
    <property type="entry name" value="DETHIOBIOTIN SYNTHETASE"/>
    <property type="match status" value="1"/>
</dbReference>
<keyword evidence="1 8" id="KW-0963">Cytoplasm</keyword>
<keyword evidence="2 8" id="KW-0436">Ligase</keyword>
<dbReference type="CDD" id="cd03109">
    <property type="entry name" value="DTBS"/>
    <property type="match status" value="1"/>
</dbReference>
<dbReference type="EC" id="6.3.3.3" evidence="8"/>
<dbReference type="Gene3D" id="3.40.50.300">
    <property type="entry name" value="P-loop containing nucleotide triphosphate hydrolases"/>
    <property type="match status" value="1"/>
</dbReference>
<dbReference type="InterPro" id="IPR004472">
    <property type="entry name" value="DTB_synth_BioD"/>
</dbReference>
<dbReference type="EMBL" id="CP072133">
    <property type="protein sequence ID" value="QTH71674.1"/>
    <property type="molecule type" value="Genomic_DNA"/>
</dbReference>
<dbReference type="GO" id="GO:0005829">
    <property type="term" value="C:cytosol"/>
    <property type="evidence" value="ECO:0007669"/>
    <property type="project" value="TreeGrafter"/>
</dbReference>
<feature type="binding site" evidence="8">
    <location>
        <begin position="116"/>
        <end position="119"/>
    </location>
    <ligand>
        <name>ATP</name>
        <dbReference type="ChEBI" id="CHEBI:30616"/>
    </ligand>
</feature>
<keyword evidence="4 8" id="KW-0547">Nucleotide-binding</keyword>
<feature type="binding site" evidence="8">
    <location>
        <position position="54"/>
    </location>
    <ligand>
        <name>ATP</name>
        <dbReference type="ChEBI" id="CHEBI:30616"/>
    </ligand>
</feature>
<dbReference type="GO" id="GO:0004141">
    <property type="term" value="F:dethiobiotin synthase activity"/>
    <property type="evidence" value="ECO:0007669"/>
    <property type="project" value="UniProtKB-UniRule"/>
</dbReference>
<proteinExistence type="inferred from homology"/>
<reference evidence="9" key="1">
    <citation type="submission" date="2021-03" db="EMBL/GenBank/DDBJ databases">
        <title>Complete Genome of Pseudoalteromonas xiamenensis STKMTI.2, a new potential marine bacterium producing anti-Vibrio compounds.</title>
        <authorList>
            <person name="Handayani D.P."/>
            <person name="Isnansetyo A."/>
            <person name="Istiqomah I."/>
            <person name="Jumina J."/>
        </authorList>
    </citation>
    <scope>NUCLEOTIDE SEQUENCE</scope>
    <source>
        <strain evidence="9">STKMTI.2</strain>
    </source>
</reference>
<feature type="binding site" evidence="8">
    <location>
        <position position="16"/>
    </location>
    <ligand>
        <name>Mg(2+)</name>
        <dbReference type="ChEBI" id="CHEBI:18420"/>
    </ligand>
</feature>
<gene>
    <name evidence="8 9" type="primary">bioD</name>
    <name evidence="9" type="ORF">J5O05_01500</name>
</gene>
<feature type="binding site" evidence="8">
    <location>
        <begin position="205"/>
        <end position="207"/>
    </location>
    <ligand>
        <name>ATP</name>
        <dbReference type="ChEBI" id="CHEBI:30616"/>
    </ligand>
</feature>
<feature type="binding site" evidence="8">
    <location>
        <position position="116"/>
    </location>
    <ligand>
        <name>Mg(2+)</name>
        <dbReference type="ChEBI" id="CHEBI:18420"/>
    </ligand>
</feature>
<dbReference type="GO" id="GO:0005524">
    <property type="term" value="F:ATP binding"/>
    <property type="evidence" value="ECO:0007669"/>
    <property type="project" value="UniProtKB-UniRule"/>
</dbReference>
<keyword evidence="7 8" id="KW-0460">Magnesium</keyword>
<protein>
    <recommendedName>
        <fullName evidence="8">ATP-dependent dethiobiotin synthetase BioD</fullName>
        <ecNumber evidence="8">6.3.3.3</ecNumber>
    </recommendedName>
    <alternativeName>
        <fullName evidence="8">DTB synthetase</fullName>
        <shortName evidence="8">DTBS</shortName>
    </alternativeName>
    <alternativeName>
        <fullName evidence="8">Dethiobiotin synthase</fullName>
    </alternativeName>
</protein>